<dbReference type="EMBL" id="MKIE01000001">
    <property type="protein sequence ID" value="OHW63139.1"/>
    <property type="molecule type" value="Genomic_DNA"/>
</dbReference>
<name>A0A1S1VBD1_9FIRM</name>
<dbReference type="Pfam" id="PF07719">
    <property type="entry name" value="TPR_2"/>
    <property type="match status" value="1"/>
</dbReference>
<dbReference type="SMART" id="SM00028">
    <property type="entry name" value="TPR"/>
    <property type="match status" value="5"/>
</dbReference>
<accession>A0A1S1VBD1</accession>
<protein>
    <submittedName>
        <fullName evidence="4">TPR repeat-containing protein YrrB</fullName>
    </submittedName>
</protein>
<dbReference type="PANTHER" id="PTHR12558:SF13">
    <property type="entry name" value="CELL DIVISION CYCLE PROTEIN 27 HOMOLOG"/>
    <property type="match status" value="1"/>
</dbReference>
<evidence type="ECO:0000256" key="2">
    <source>
        <dbReference type="ARBA" id="ARBA00022803"/>
    </source>
</evidence>
<keyword evidence="5" id="KW-1185">Reference proteome</keyword>
<feature type="repeat" description="TPR" evidence="3">
    <location>
        <begin position="258"/>
        <end position="291"/>
    </location>
</feature>
<evidence type="ECO:0000256" key="1">
    <source>
        <dbReference type="ARBA" id="ARBA00022737"/>
    </source>
</evidence>
<proteinExistence type="predicted"/>
<reference evidence="4 5" key="1">
    <citation type="submission" date="2016-09" db="EMBL/GenBank/DDBJ databases">
        <title>Genome sequence of Eubacterium angustum.</title>
        <authorList>
            <person name="Poehlein A."/>
            <person name="Daniel R."/>
        </authorList>
    </citation>
    <scope>NUCLEOTIDE SEQUENCE [LARGE SCALE GENOMIC DNA]</scope>
    <source>
        <strain evidence="4 5">DSM 1989</strain>
    </source>
</reference>
<dbReference type="InterPro" id="IPR011990">
    <property type="entry name" value="TPR-like_helical_dom_sf"/>
</dbReference>
<dbReference type="RefSeq" id="WP_071060423.1">
    <property type="nucleotide sequence ID" value="NZ_MKIE01000001.1"/>
</dbReference>
<dbReference type="InterPro" id="IPR013105">
    <property type="entry name" value="TPR_2"/>
</dbReference>
<evidence type="ECO:0000256" key="3">
    <source>
        <dbReference type="PROSITE-ProRule" id="PRU00339"/>
    </source>
</evidence>
<feature type="repeat" description="TPR" evidence="3">
    <location>
        <begin position="96"/>
        <end position="129"/>
    </location>
</feature>
<feature type="repeat" description="TPR" evidence="3">
    <location>
        <begin position="292"/>
        <end position="325"/>
    </location>
</feature>
<dbReference type="InterPro" id="IPR019734">
    <property type="entry name" value="TPR_rpt"/>
</dbReference>
<dbReference type="AlphaFoldDB" id="A0A1S1VBD1"/>
<dbReference type="STRING" id="39480.EUAN_00010"/>
<dbReference type="Gene3D" id="1.25.40.10">
    <property type="entry name" value="Tetratricopeptide repeat domain"/>
    <property type="match status" value="2"/>
</dbReference>
<dbReference type="PROSITE" id="PS50005">
    <property type="entry name" value="TPR"/>
    <property type="match status" value="4"/>
</dbReference>
<dbReference type="OrthoDB" id="358807at2"/>
<feature type="repeat" description="TPR" evidence="3">
    <location>
        <begin position="326"/>
        <end position="359"/>
    </location>
</feature>
<sequence length="372" mass="43453">MSRIEEYFKKKTSELSFIELKEGSSIDVNGYRIYSETPLPILTESLIEEVKSGNPEEEVRFSNMIDGMIYTIGVDPEFVHAEEYKKALYSYDSKIEEYIKYLGVENLKKSRIDDAIICFRANIELNPEDDDARYSYAVAMEERAKRAYELGDKKLGSEFLKAALFQMQKIASKNRPITYYKLGYYYKHFSEFRKSKIYWEKFLHFGREKELLDEVRDQLESTEDDVIYEEGYSKILEGRAVEGIETLLPLVQRHEGWWNLSFMLGLGYRQIGEVDEAIEYFKEVLELNPGQIDSLNELGLCYASKYEFEKAIEMFSEAIKIEPRNHEVICNRGMAKFQIGQLEEAKADIERAYRIDPEDEIVIACKKAVELS</sequence>
<comment type="caution">
    <text evidence="4">The sequence shown here is derived from an EMBL/GenBank/DDBJ whole genome shotgun (WGS) entry which is preliminary data.</text>
</comment>
<dbReference type="Pfam" id="PF13181">
    <property type="entry name" value="TPR_8"/>
    <property type="match status" value="2"/>
</dbReference>
<organism evidence="4 5">
    <name type="scientific">Andreesenia angusta</name>
    <dbReference type="NCBI Taxonomy" id="39480"/>
    <lineage>
        <taxon>Bacteria</taxon>
        <taxon>Bacillati</taxon>
        <taxon>Bacillota</taxon>
        <taxon>Tissierellia</taxon>
        <taxon>Tissierellales</taxon>
        <taxon>Gottschalkiaceae</taxon>
        <taxon>Andreesenia</taxon>
    </lineage>
</organism>
<keyword evidence="1" id="KW-0677">Repeat</keyword>
<dbReference type="Proteomes" id="UP000180254">
    <property type="component" value="Unassembled WGS sequence"/>
</dbReference>
<evidence type="ECO:0000313" key="5">
    <source>
        <dbReference type="Proteomes" id="UP000180254"/>
    </source>
</evidence>
<dbReference type="SUPFAM" id="SSF81901">
    <property type="entry name" value="HCP-like"/>
    <property type="match status" value="1"/>
</dbReference>
<keyword evidence="2 3" id="KW-0802">TPR repeat</keyword>
<dbReference type="PROSITE" id="PS50293">
    <property type="entry name" value="TPR_REGION"/>
    <property type="match status" value="2"/>
</dbReference>
<evidence type="ECO:0000313" key="4">
    <source>
        <dbReference type="EMBL" id="OHW63139.1"/>
    </source>
</evidence>
<dbReference type="PANTHER" id="PTHR12558">
    <property type="entry name" value="CELL DIVISION CYCLE 16,23,27"/>
    <property type="match status" value="1"/>
</dbReference>
<gene>
    <name evidence="4" type="primary">yrrB</name>
    <name evidence="4" type="ORF">EUAN_00010</name>
</gene>